<evidence type="ECO:0000259" key="1">
    <source>
        <dbReference type="Pfam" id="PF01345"/>
    </source>
</evidence>
<evidence type="ECO:0000313" key="3">
    <source>
        <dbReference type="Proteomes" id="UP000000719"/>
    </source>
</evidence>
<name>B8CZT5_HALOH</name>
<dbReference type="Proteomes" id="UP000000719">
    <property type="component" value="Chromosome"/>
</dbReference>
<dbReference type="Pfam" id="PF01345">
    <property type="entry name" value="DUF11"/>
    <property type="match status" value="1"/>
</dbReference>
<evidence type="ECO:0000313" key="2">
    <source>
        <dbReference type="EMBL" id="ACL70787.1"/>
    </source>
</evidence>
<dbReference type="InterPro" id="IPR008969">
    <property type="entry name" value="CarboxyPept-like_regulatory"/>
</dbReference>
<dbReference type="InterPro" id="IPR047589">
    <property type="entry name" value="DUF11_rpt"/>
</dbReference>
<dbReference type="OrthoDB" id="1976852at2"/>
<keyword evidence="3" id="KW-1185">Reference proteome</keyword>
<dbReference type="RefSeq" id="WP_015923756.1">
    <property type="nucleotide sequence ID" value="NC_011899.1"/>
</dbReference>
<accession>B8CZT5</accession>
<dbReference type="SUPFAM" id="SSF49464">
    <property type="entry name" value="Carboxypeptidase regulatory domain-like"/>
    <property type="match status" value="1"/>
</dbReference>
<dbReference type="NCBIfam" id="TIGR01451">
    <property type="entry name" value="B_ant_repeat"/>
    <property type="match status" value="1"/>
</dbReference>
<dbReference type="eggNOG" id="COG1361">
    <property type="taxonomic scope" value="Bacteria"/>
</dbReference>
<dbReference type="Pfam" id="PF13620">
    <property type="entry name" value="CarboxypepD_reg"/>
    <property type="match status" value="1"/>
</dbReference>
<dbReference type="Gene3D" id="2.60.40.4070">
    <property type="match status" value="1"/>
</dbReference>
<feature type="domain" description="DUF11" evidence="1">
    <location>
        <begin position="382"/>
        <end position="487"/>
    </location>
</feature>
<proteinExistence type="predicted"/>
<organism evidence="2 3">
    <name type="scientific">Halothermothrix orenii (strain H 168 / OCM 544 / DSM 9562)</name>
    <dbReference type="NCBI Taxonomy" id="373903"/>
    <lineage>
        <taxon>Bacteria</taxon>
        <taxon>Bacillati</taxon>
        <taxon>Bacillota</taxon>
        <taxon>Clostridia</taxon>
        <taxon>Halanaerobiales</taxon>
        <taxon>Halothermotrichaceae</taxon>
        <taxon>Halothermothrix</taxon>
    </lineage>
</organism>
<dbReference type="Gene3D" id="2.60.40.10">
    <property type="entry name" value="Immunoglobulins"/>
    <property type="match status" value="1"/>
</dbReference>
<dbReference type="HOGENOM" id="CLU_265980_0_0_9"/>
<dbReference type="InterPro" id="IPR013783">
    <property type="entry name" value="Ig-like_fold"/>
</dbReference>
<dbReference type="Pfam" id="PF13585">
    <property type="entry name" value="CHU_C"/>
    <property type="match status" value="1"/>
</dbReference>
<reference evidence="2 3" key="1">
    <citation type="journal article" date="2009" name="PLoS ONE">
        <title>Genome analysis of the anaerobic thermohalophilic bacterium Halothermothrix orenii.</title>
        <authorList>
            <person name="Mavromatis K."/>
            <person name="Ivanova N."/>
            <person name="Anderson I."/>
            <person name="Lykidis A."/>
            <person name="Hooper S.D."/>
            <person name="Sun H."/>
            <person name="Kunin V."/>
            <person name="Lapidus A."/>
            <person name="Hugenholtz P."/>
            <person name="Patel B."/>
            <person name="Kyrpides N.C."/>
        </authorList>
    </citation>
    <scope>NUCLEOTIDE SEQUENCE [LARGE SCALE GENOMIC DNA]</scope>
    <source>
        <strain evidence="3">H 168 / OCM 544 / DSM 9562</strain>
    </source>
</reference>
<dbReference type="InterPro" id="IPR001434">
    <property type="entry name" value="OmcB-like_DUF11"/>
</dbReference>
<dbReference type="KEGG" id="hor:Hore_20420"/>
<dbReference type="AlphaFoldDB" id="B8CZT5"/>
<dbReference type="STRING" id="373903.Hore_20420"/>
<gene>
    <name evidence="2" type="ordered locus">Hore_20420</name>
</gene>
<dbReference type="EMBL" id="CP001098">
    <property type="protein sequence ID" value="ACL70787.1"/>
    <property type="molecule type" value="Genomic_DNA"/>
</dbReference>
<sequence>MGGKKPGWDKFFLILIFLLFITWACQFSRVFASDTDDYIDVDFSSSTVKFVNISPDGSGYIIPYATNLSIVSPLRKWELYIEATGDLVNNNDGTRIPISNLSWALHSDNGKTNWRPLKTKPTLVSKGLPRKSPGYVASFDYKLAINPGVKASSSPKAIYETAIRFNLTAGSLSSSLAYPNPFSPNGDGIKDTTEISFNITEEFVNIPVFGYIVDVDGNMVSIFDDLWFKYFDKTGIYKISWDGQGFDNEVLPDGQYYYIIEAFSLSDTWPLLDWFKVIGVGTLEISNNTAPGDSSIKGRVFSEEGGFLPGVSIDLYSESGIKVTETITDSKGKFRINDLAGGYYYLELSRENYLPYRTPVFYLEEKSNLKKDIILSHNSSLYIDVKADKTQARPGDVITYSVYVENKGTSRVNNTCLQERLPEGLAYLEGSFESTRDLSVSDYKDSLRWEFGSLAPGDFFEVKYSVVVTPAAPEGELRNRVTVSGTAEGDYGGYVAREGSAPVIISRGVFASCGDILGRITGYREDLDDSPLDKNIYVKLSNGSLASVHDGKYYLEGIPEGNYLIWIVQKRNGRFVNITKPETIRVAGGLAVRKDFYISKGDFVKADNKEQSYYGVAQLDLNFNNGLKMSGELDLEYKTGVKDWDLSIISSTRSRKNREQDGNGIDILQGSPLKITASREKDIVEMGEVDSGVLGMAWTRELDNKKLNVYAGAGEVGEALEEIPLDNFSGPYQLDHFPVVSGSEELYICEFDQDGNLINAFKPEYYLDYYEGKVYFNKHYTYIDYRNYRKVMRIKYRYKTGFLDCTRYYGFNITTEDDKARLTGEGSLNDSGHAVNIEGEYRNNIEKGVLTLTGEVDYRANKETDGNAMNLKGNGAYNFQVKGHDLNLKLWHKHSNIEDMVIEPPGVSGNETGIGLQDSWNILPQLKNKNDISLVRNSEGIIESLLNTEFVYTRDIYSASLAWEGRSHGEDNLILTGLIEIDRIKDWKQHVSLTLSQEKDWMPLLMYHGEADLKQGYQIENEVQLGAKNTVDVGLDYKGDHGINYESTIAYDWDRNQLGLTARMTSGQDKLKTDGQVNINYDMVAHVLDLYLEQKGLYLPEQNYYLKEKISADRTFGKQKQGDLILSMWAGKVFDKGNIFSKNNLEVNGGLIWRNNTEKGYNINTAATSLGLQYDIKPVIISFKTQHWLQDVVSFNELVADLGVIIPVKDWLELKVGYRNNSLLNDNALVPVLEKGFYINITGKDYNF</sequence>
<protein>
    <submittedName>
        <fullName evidence="2">Conserved repeat domain protein</fullName>
    </submittedName>
</protein>